<accession>K1TVT3</accession>
<dbReference type="AlphaFoldDB" id="K1TVT3"/>
<evidence type="ECO:0000313" key="1">
    <source>
        <dbReference type="EMBL" id="EKC73953.1"/>
    </source>
</evidence>
<gene>
    <name evidence="1" type="ORF">LEA_05969</name>
</gene>
<protein>
    <submittedName>
        <fullName evidence="1">Uncharacterized protein</fullName>
    </submittedName>
</protein>
<proteinExistence type="predicted"/>
<dbReference type="EMBL" id="AJWY01003898">
    <property type="protein sequence ID" value="EKC73953.1"/>
    <property type="molecule type" value="Genomic_DNA"/>
</dbReference>
<name>K1TVT3_9ZZZZ</name>
<comment type="caution">
    <text evidence="1">The sequence shown here is derived from an EMBL/GenBank/DDBJ whole genome shotgun (WGS) entry which is preliminary data.</text>
</comment>
<organism evidence="1">
    <name type="scientific">human gut metagenome</name>
    <dbReference type="NCBI Taxonomy" id="408170"/>
    <lineage>
        <taxon>unclassified sequences</taxon>
        <taxon>metagenomes</taxon>
        <taxon>organismal metagenomes</taxon>
    </lineage>
</organism>
<feature type="non-terminal residue" evidence="1">
    <location>
        <position position="1"/>
    </location>
</feature>
<sequence length="33" mass="3703">YATLTDIITKEWAGRTTKAYKRYKGVEKGEPAG</sequence>
<reference evidence="1" key="1">
    <citation type="journal article" date="2013" name="Environ. Microbiol.">
        <title>Microbiota from the distal guts of lean and obese adolescents exhibit partial functional redundancy besides clear differences in community structure.</title>
        <authorList>
            <person name="Ferrer M."/>
            <person name="Ruiz A."/>
            <person name="Lanza F."/>
            <person name="Haange S.B."/>
            <person name="Oberbach A."/>
            <person name="Till H."/>
            <person name="Bargiela R."/>
            <person name="Campoy C."/>
            <person name="Segura M.T."/>
            <person name="Richter M."/>
            <person name="von Bergen M."/>
            <person name="Seifert J."/>
            <person name="Suarez A."/>
        </authorList>
    </citation>
    <scope>NUCLEOTIDE SEQUENCE</scope>
</reference>